<reference evidence="2" key="1">
    <citation type="journal article" date="2014" name="Int. J. Syst. Evol. Microbiol.">
        <title>Complete genome sequence of Corynebacterium casei LMG S-19264T (=DSM 44701T), isolated from a smear-ripened cheese.</title>
        <authorList>
            <consortium name="US DOE Joint Genome Institute (JGI-PGF)"/>
            <person name="Walter F."/>
            <person name="Albersmeier A."/>
            <person name="Kalinowski J."/>
            <person name="Ruckert C."/>
        </authorList>
    </citation>
    <scope>NUCLEOTIDE SEQUENCE</scope>
    <source>
        <strain evidence="2">KCTC 23714</strain>
    </source>
</reference>
<feature type="signal peptide" evidence="1">
    <location>
        <begin position="1"/>
        <end position="19"/>
    </location>
</feature>
<gene>
    <name evidence="2" type="ORF">GCM10011452_32820</name>
</gene>
<evidence type="ECO:0000313" key="3">
    <source>
        <dbReference type="Proteomes" id="UP000628984"/>
    </source>
</evidence>
<protein>
    <recommendedName>
        <fullName evidence="4">DUF2291 domain-containing protein</fullName>
    </recommendedName>
</protein>
<dbReference type="InterPro" id="IPR014582">
    <property type="entry name" value="UCP033535_lipo"/>
</dbReference>
<evidence type="ECO:0000256" key="1">
    <source>
        <dbReference type="SAM" id="SignalP"/>
    </source>
</evidence>
<name>A0A918J0N6_9RHOB</name>
<dbReference type="EMBL" id="BMYQ01000014">
    <property type="protein sequence ID" value="GGW41982.1"/>
    <property type="molecule type" value="Genomic_DNA"/>
</dbReference>
<dbReference type="InterPro" id="IPR036215">
    <property type="entry name" value="TM0957-like_sf"/>
</dbReference>
<dbReference type="RefSeq" id="WP_189634968.1">
    <property type="nucleotide sequence ID" value="NZ_BMYQ01000014.1"/>
</dbReference>
<keyword evidence="1" id="KW-0732">Signal</keyword>
<evidence type="ECO:0008006" key="4">
    <source>
        <dbReference type="Google" id="ProtNLM"/>
    </source>
</evidence>
<feature type="chain" id="PRO_5036677366" description="DUF2291 domain-containing protein" evidence="1">
    <location>
        <begin position="20"/>
        <end position="218"/>
    </location>
</feature>
<dbReference type="Proteomes" id="UP000628984">
    <property type="component" value="Unassembled WGS sequence"/>
</dbReference>
<organism evidence="2 3">
    <name type="scientific">Gemmobacter lanyuensis</name>
    <dbReference type="NCBI Taxonomy" id="1054497"/>
    <lineage>
        <taxon>Bacteria</taxon>
        <taxon>Pseudomonadati</taxon>
        <taxon>Pseudomonadota</taxon>
        <taxon>Alphaproteobacteria</taxon>
        <taxon>Rhodobacterales</taxon>
        <taxon>Paracoccaceae</taxon>
        <taxon>Gemmobacter</taxon>
    </lineage>
</organism>
<keyword evidence="3" id="KW-1185">Reference proteome</keyword>
<dbReference type="PROSITE" id="PS51257">
    <property type="entry name" value="PROKAR_LIPOPROTEIN"/>
    <property type="match status" value="1"/>
</dbReference>
<accession>A0A918J0N6</accession>
<dbReference type="Pfam" id="PF10054">
    <property type="entry name" value="DUF2291"/>
    <property type="match status" value="1"/>
</dbReference>
<reference evidence="2" key="2">
    <citation type="submission" date="2020-09" db="EMBL/GenBank/DDBJ databases">
        <authorList>
            <person name="Sun Q."/>
            <person name="Kim S."/>
        </authorList>
    </citation>
    <scope>NUCLEOTIDE SEQUENCE</scope>
    <source>
        <strain evidence="2">KCTC 23714</strain>
    </source>
</reference>
<dbReference type="PIRSF" id="PIRSF033535">
    <property type="entry name" value="UCP033535_plp"/>
    <property type="match status" value="1"/>
</dbReference>
<dbReference type="AlphaFoldDB" id="A0A918J0N6"/>
<evidence type="ECO:0000313" key="2">
    <source>
        <dbReference type="EMBL" id="GGW41982.1"/>
    </source>
</evidence>
<dbReference type="SUPFAM" id="SSF141318">
    <property type="entry name" value="TM0957-like"/>
    <property type="match status" value="1"/>
</dbReference>
<sequence length="218" mass="22525">MTRVPLAALALTLGLTGLAGCKIVKNPEPGSETANAASATPASDAERMGKLAADLYRARLLPFVTEQAVEIAVLRGALASGLEAAGAAHGHRPPSEGSPWNFLVKGQGRVIKADTAARAAKLDLDTDGDGAADLVVQLGPVIKGTALRDAADFIVFTDFRDQIEFAKLARALNDAAHKALALPAGDLTGKTFAFEGAFTLRTAADAMSLVPTQLKEVP</sequence>
<comment type="caution">
    <text evidence="2">The sequence shown here is derived from an EMBL/GenBank/DDBJ whole genome shotgun (WGS) entry which is preliminary data.</text>
</comment>
<proteinExistence type="predicted"/>